<name>A0A818R4U0_9BILA</name>
<proteinExistence type="predicted"/>
<feature type="compositionally biased region" description="Acidic residues" evidence="1">
    <location>
        <begin position="24"/>
        <end position="35"/>
    </location>
</feature>
<accession>A0A818R4U0</accession>
<dbReference type="EMBL" id="CAJNYV010004128">
    <property type="protein sequence ID" value="CAF3646909.1"/>
    <property type="molecule type" value="Genomic_DNA"/>
</dbReference>
<feature type="region of interest" description="Disordered" evidence="1">
    <location>
        <begin position="21"/>
        <end position="44"/>
    </location>
</feature>
<feature type="region of interest" description="Disordered" evidence="1">
    <location>
        <begin position="60"/>
        <end position="131"/>
    </location>
</feature>
<evidence type="ECO:0000313" key="3">
    <source>
        <dbReference type="Proteomes" id="UP000663865"/>
    </source>
</evidence>
<gene>
    <name evidence="2" type="ORF">KIK155_LOCUS23245</name>
</gene>
<dbReference type="AlphaFoldDB" id="A0A818R4U0"/>
<feature type="compositionally biased region" description="Low complexity" evidence="1">
    <location>
        <begin position="83"/>
        <end position="100"/>
    </location>
</feature>
<feature type="compositionally biased region" description="Polar residues" evidence="1">
    <location>
        <begin position="72"/>
        <end position="82"/>
    </location>
</feature>
<organism evidence="2 3">
    <name type="scientific">Rotaria socialis</name>
    <dbReference type="NCBI Taxonomy" id="392032"/>
    <lineage>
        <taxon>Eukaryota</taxon>
        <taxon>Metazoa</taxon>
        <taxon>Spiralia</taxon>
        <taxon>Gnathifera</taxon>
        <taxon>Rotifera</taxon>
        <taxon>Eurotatoria</taxon>
        <taxon>Bdelloidea</taxon>
        <taxon>Philodinida</taxon>
        <taxon>Philodinidae</taxon>
        <taxon>Rotaria</taxon>
    </lineage>
</organism>
<evidence type="ECO:0000256" key="1">
    <source>
        <dbReference type="SAM" id="MobiDB-lite"/>
    </source>
</evidence>
<protein>
    <submittedName>
        <fullName evidence="2">Uncharacterized protein</fullName>
    </submittedName>
</protein>
<comment type="caution">
    <text evidence="2">The sequence shown here is derived from an EMBL/GenBank/DDBJ whole genome shotgun (WGS) entry which is preliminary data.</text>
</comment>
<feature type="compositionally biased region" description="Basic and acidic residues" evidence="1">
    <location>
        <begin position="60"/>
        <end position="71"/>
    </location>
</feature>
<evidence type="ECO:0000313" key="2">
    <source>
        <dbReference type="EMBL" id="CAF3646909.1"/>
    </source>
</evidence>
<dbReference type="Proteomes" id="UP000663865">
    <property type="component" value="Unassembled WGS sequence"/>
</dbReference>
<sequence>MEFNPEGLGQFIHRLVVQQTTDAQESDVEVTDDDNNSSANATDPNRKRYCLMIFNDPKLSRDLKNKTKRQQETANRQQRPSQVTTRTVATTTSSATTSSTIPVQQDEDDDDNDDDDEEEEEEEEEDDDEEVLALNLRISRKLEKLVNKFMNHQRIIPMGRYYLDLTNPK</sequence>
<reference evidence="2" key="1">
    <citation type="submission" date="2021-02" db="EMBL/GenBank/DDBJ databases">
        <authorList>
            <person name="Nowell W R."/>
        </authorList>
    </citation>
    <scope>NUCLEOTIDE SEQUENCE</scope>
</reference>
<feature type="compositionally biased region" description="Acidic residues" evidence="1">
    <location>
        <begin position="105"/>
        <end position="131"/>
    </location>
</feature>